<dbReference type="Proteomes" id="UP000242224">
    <property type="component" value="Unassembled WGS sequence"/>
</dbReference>
<keyword evidence="1" id="KW-1133">Transmembrane helix</keyword>
<feature type="transmembrane region" description="Helical" evidence="1">
    <location>
        <begin position="216"/>
        <end position="235"/>
    </location>
</feature>
<feature type="transmembrane region" description="Helical" evidence="1">
    <location>
        <begin position="365"/>
        <end position="385"/>
    </location>
</feature>
<feature type="transmembrane region" description="Helical" evidence="1">
    <location>
        <begin position="575"/>
        <end position="595"/>
    </location>
</feature>
<keyword evidence="1" id="KW-0472">Membrane</keyword>
<accession>A0ABX3MH90</accession>
<feature type="transmembrane region" description="Helical" evidence="1">
    <location>
        <begin position="247"/>
        <end position="274"/>
    </location>
</feature>
<feature type="transmembrane region" description="Helical" evidence="1">
    <location>
        <begin position="628"/>
        <end position="648"/>
    </location>
</feature>
<feature type="transmembrane region" description="Helical" evidence="1">
    <location>
        <begin position="405"/>
        <end position="426"/>
    </location>
</feature>
<evidence type="ECO:0000313" key="2">
    <source>
        <dbReference type="EMBL" id="OOY10903.1"/>
    </source>
</evidence>
<gene>
    <name evidence="2" type="ORF">BMG00_17255</name>
</gene>
<evidence type="ECO:0000256" key="1">
    <source>
        <dbReference type="SAM" id="Phobius"/>
    </source>
</evidence>
<feature type="transmembrane region" description="Helical" evidence="1">
    <location>
        <begin position="36"/>
        <end position="54"/>
    </location>
</feature>
<dbReference type="EMBL" id="MPZS01000004">
    <property type="protein sequence ID" value="OOY10903.1"/>
    <property type="molecule type" value="Genomic_DNA"/>
</dbReference>
<feature type="transmembrane region" description="Helical" evidence="1">
    <location>
        <begin position="327"/>
        <end position="345"/>
    </location>
</feature>
<organism evidence="2 3">
    <name type="scientific">Thioclava marina</name>
    <dbReference type="NCBI Taxonomy" id="1915077"/>
    <lineage>
        <taxon>Bacteria</taxon>
        <taxon>Pseudomonadati</taxon>
        <taxon>Pseudomonadota</taxon>
        <taxon>Alphaproteobacteria</taxon>
        <taxon>Rhodobacterales</taxon>
        <taxon>Paracoccaceae</taxon>
        <taxon>Thioclava</taxon>
    </lineage>
</organism>
<feature type="transmembrane region" description="Helical" evidence="1">
    <location>
        <begin position="112"/>
        <end position="134"/>
    </location>
</feature>
<evidence type="ECO:0008006" key="4">
    <source>
        <dbReference type="Google" id="ProtNLM"/>
    </source>
</evidence>
<evidence type="ECO:0000313" key="3">
    <source>
        <dbReference type="Proteomes" id="UP000242224"/>
    </source>
</evidence>
<feature type="transmembrane region" description="Helical" evidence="1">
    <location>
        <begin position="168"/>
        <end position="186"/>
    </location>
</feature>
<keyword evidence="1" id="KW-0812">Transmembrane</keyword>
<keyword evidence="3" id="KW-1185">Reference proteome</keyword>
<feature type="transmembrane region" description="Helical" evidence="1">
    <location>
        <begin position="299"/>
        <end position="320"/>
    </location>
</feature>
<protein>
    <recommendedName>
        <fullName evidence="4">Membrane protein 6-pyruvoyl-tetrahydropterin synthase-related domain-containing protein</fullName>
    </recommendedName>
</protein>
<proteinExistence type="predicted"/>
<reference evidence="2 3" key="1">
    <citation type="submission" date="2016-11" db="EMBL/GenBank/DDBJ databases">
        <title>A multilocus sequence analysis scheme for characterization of bacteria in the genus Thioclava.</title>
        <authorList>
            <person name="Liu Y."/>
            <person name="Shao Z."/>
        </authorList>
    </citation>
    <scope>NUCLEOTIDE SEQUENCE [LARGE SCALE GENOMIC DNA]</scope>
    <source>
        <strain evidence="2 3">11.10-0-13</strain>
    </source>
</reference>
<name>A0ABX3MH90_9RHOB</name>
<comment type="caution">
    <text evidence="2">The sequence shown here is derived from an EMBL/GenBank/DDBJ whole genome shotgun (WGS) entry which is preliminary data.</text>
</comment>
<sequence>MTDVARASGGLAPVVGPRLHLSEPARGAPDSDGLRLLMLALAVVCLFHGGLLPFTHGNTYDAFIHMFFGDSYHRSWFDVWEPRWYTGFATTSYPPGTHMAIGALQYVMPLRAAFVVTMLAGLILLTIGVYRFALIWVEPRAAGYAAISLALSSSISETVHLFGQLPTIFSLGVFLNGLPSVYGWIVGGRWRDFLTAVLFACATTAAHHVTTLFGSVLFILPLAPLALRVVAELNAEKTRKQRLQSLFWAFTRGIFLAVFMIGSIVITVLPYWIWSINDPITQVPIPHGSRENFLEKPQLGLIFFVLPWGIALFALPYVFVTSLRTRMFPLGLAVFLGFVLGTGGTTPLPRAMLRGAFDILTLDRFTFWATILILPFLGRMFESLLHGRAGDVLRKALGRGGHRALVGSGFFGMVGVSVFVAILPTLQPMQPRFVDPAPIVQFLEEDEHDRWRYLTLGLGDQFAYLSARTEAQSVDGNYHSARRLPDLTRFSVERLENAKFSGVPGLGSLRQFLINADAYHLKYIFSNDAFYDPLLFFTGWDRLQKLPNGIAVWEKPDVSPLPLVTPRREIPVWQMVMWGALPPFVLVLALGHLSLSTLRYGFGMRRGFLRPAVMVTGPVGSVRLLRRLMLGALVLMLGLSSWGAVSIWRATHRPLSVEEQIEAYFSDLDMRRFRAAYERFDPVTRPEFDQAMFTWRWQGGLIASYGKLQEVALEEIGGTEVTRRWRVRLTWLTAVNLREELREVSTVLRDGIWYLEAPELRPTQTPERLQRRADIDWNLVGRRQARLEADLHRDRLDRPRIFLHGTRLVEKDGRFSLVGALTNGDADPAKVTVLGDLRAEGQGRALAHMAAGMADGQRLLPAETAGFRIEFEGVLSLQDATGEFDPTRFIPPELAARPDGATIEARALVAGLGLYRAVGLNGLRISTEGGRLHLSGQAVNTGTEVATITRVVALLYDEAGQPVWTEAGFVDRNILPGQGQGFALDLPARDEIEVIADLGSDDMVVNGASQQSDTGLPDAATGAIPLVGVPGYSALRLHVSSMVHEPLF</sequence>